<evidence type="ECO:0000313" key="3">
    <source>
        <dbReference type="EMBL" id="QQA02139.1"/>
    </source>
</evidence>
<dbReference type="EMBL" id="CP064936">
    <property type="protein sequence ID" value="QQA02139.1"/>
    <property type="molecule type" value="Genomic_DNA"/>
</dbReference>
<proteinExistence type="predicted"/>
<dbReference type="PANTHER" id="PTHR32387">
    <property type="entry name" value="WU:FJ29H11"/>
    <property type="match status" value="1"/>
</dbReference>
<feature type="region of interest" description="Disordered" evidence="1">
    <location>
        <begin position="1390"/>
        <end position="1409"/>
    </location>
</feature>
<evidence type="ECO:0000256" key="1">
    <source>
        <dbReference type="SAM" id="MobiDB-lite"/>
    </source>
</evidence>
<dbReference type="Proteomes" id="UP000595224">
    <property type="component" value="Chromosome"/>
</dbReference>
<protein>
    <submittedName>
        <fullName evidence="3">DUF3883 domain-containing protein</fullName>
    </submittedName>
</protein>
<dbReference type="InterPro" id="IPR052957">
    <property type="entry name" value="Auxin_embryo_med"/>
</dbReference>
<dbReference type="SUPFAM" id="SSF55874">
    <property type="entry name" value="ATPase domain of HSP90 chaperone/DNA topoisomerase II/histidine kinase"/>
    <property type="match status" value="1"/>
</dbReference>
<name>A0A7T3V6G6_9SPIR</name>
<dbReference type="KEGG" id="tper:IWA51_06060"/>
<dbReference type="InterPro" id="IPR024975">
    <property type="entry name" value="NOV_C"/>
</dbReference>
<keyword evidence="4" id="KW-1185">Reference proteome</keyword>
<evidence type="ECO:0000313" key="4">
    <source>
        <dbReference type="Proteomes" id="UP000595224"/>
    </source>
</evidence>
<reference evidence="3 4" key="1">
    <citation type="submission" date="2020-11" db="EMBL/GenBank/DDBJ databases">
        <title>Treponema Peruensis nv. sp., first commensal Treponema isolated from human feces.</title>
        <authorList>
            <person name="Belkhou C."/>
            <person name="Raes J."/>
        </authorList>
    </citation>
    <scope>NUCLEOTIDE SEQUENCE [LARGE SCALE GENOMIC DNA]</scope>
    <source>
        <strain evidence="3 4">RCC2812</strain>
    </source>
</reference>
<gene>
    <name evidence="3" type="ORF">IWA51_06060</name>
</gene>
<dbReference type="RefSeq" id="WP_198443601.1">
    <property type="nucleotide sequence ID" value="NZ_CP064936.1"/>
</dbReference>
<dbReference type="InterPro" id="IPR036890">
    <property type="entry name" value="HATPase_C_sf"/>
</dbReference>
<dbReference type="NCBIfam" id="NF047352">
    <property type="entry name" value="P_loop_sacsin"/>
    <property type="match status" value="1"/>
</dbReference>
<feature type="compositionally biased region" description="Polar residues" evidence="1">
    <location>
        <begin position="1400"/>
        <end position="1409"/>
    </location>
</feature>
<feature type="domain" description="Protein NO VEIN C-terminal" evidence="2">
    <location>
        <begin position="1455"/>
        <end position="1511"/>
    </location>
</feature>
<sequence>MSNIEEIVNNEINKIKKSYFDSVDRIISDYQTSQAFTTDYKGRQLYELIQNAEDQATEEQGQIKIELNANVLRISNTGKPFSSKGVKSILYVCNSSKFHGGGTIGYKGIGFRSLLNWTNEIKIISNDFTLSFSEKITNGWLNDILAKHPEYEDELKNIAPCPIAVLSCPDTANKLSPEKGFTTTIELTVNTDIADSIKEQINSLEPEVLLFLRKTRKIELIENGRIKIFEKNKKNNLITLSETKDGTTTNTVWTLYSTPAGSKTEKTDKEYEITIAYDKANKKAANVLYTYFKTDVKISFPAFIHATFELTSNRNELVKDDEYNRELVELLAKFLASTAVEIAKEKENGIATYDPLKLLLTNEIDTSLEAYKFNGKVYEELKTAKVFPTINDEYISLTDGPKFSALIKDNCTYAKLLDKNTFSTLLKDSQNEKVISDYITGIANLKFYDKADFQEKLNSAIDSDTNHQVYTIEKKSYLIRLINSDSQVSGEGYKLLSDEDENPIPLGIQTFARPKEKANFIEPNFPWLKLRFLNRKMQNILLQDVSQDVQETTYKSFSLFRYRFVNLVRNVVRDLNDNLTENNVILVLRWLYTFYTTPSKNDEETEERELGEVKVPVISRDNKFVKATECYFGKEYGNESLENIISIYTDNFLKYDLELFGDDDKNKVITFYEWLKVSWFPREESKKLTINSEESRKYINFCFTKRQYFVSEGYYSRSDLYDYGFRLIQVSTIENYKKIIEEGNIDDLIIYFLKDSKIRELISSEHELNPESKITYAHGNMYLRTFNKEQMAPYFLYQLKNTPWLLTEKGKKDVSHCCLEKLSVDDVIFMPKINYDYIKSKCNTSDSEINGLLVKLGVAETFSDIPTDIKYELFMELPRLDSEHVIGKSIYNKMKGTASRVLLEKGSNYTNFIKNGSVLVKYQGSYDYKPIKEARYLYAKVFSDKILANYKIFCFDTKEGRVDDLFGIKNLELTDSHISAKYQINDEKINTDFSAALQEYKPYILACRLLSSEKTNDASKLNNTQIILGNNIHVTYYVNDVKHEDDLNDFDTVYLGLGNENEETDQKKKIAYVKISDYCNDFSTLRFDSHFADAIADIITIILNVYKEKQFFSQIFEATSERRDELLSDYKGGAAKETIKKARELLNKDFDPCLDFWLAITECKKKTFEEDYTASQIADYWGIDKEYFNKLNYDNINEEKNFELIIVLFGKLKIDIEDFNSYSAINLNIQKYWKNKFDVRKRELRSLYNVYLYNKYKESKDIKNYELKRTGFLSTQPIIQNSISVDVDKLFEESFSVTISELNSFKPNDLEEIIAGKKQNNKFYESLKDKLPEEKLNLYLLFDSLDKLEERQTENQTPKFKPKSQQEINEEAKKLAEGAEYEEGIQTEKVDVSESHSHVKTQNGHNSFDRNYQTEDEIKQINGRAAELAVYDNLCKKYGKTNVDWLSKNAEYFGVTEVGNDNLGYDITYTNSNNQQINVEVKSVQDKIEFNLSRNELDTGMQNPNNYEIIVYSLPQKKVKNLGKIFKFEKPDETPFNNSKFTIHYDTYLVSAKEVGKENDN</sequence>
<evidence type="ECO:0000259" key="2">
    <source>
        <dbReference type="Pfam" id="PF13020"/>
    </source>
</evidence>
<dbReference type="Pfam" id="PF13020">
    <property type="entry name" value="NOV_C"/>
    <property type="match status" value="1"/>
</dbReference>
<organism evidence="3 4">
    <name type="scientific">Treponema peruense</name>
    <dbReference type="NCBI Taxonomy" id="2787628"/>
    <lineage>
        <taxon>Bacteria</taxon>
        <taxon>Pseudomonadati</taxon>
        <taxon>Spirochaetota</taxon>
        <taxon>Spirochaetia</taxon>
        <taxon>Spirochaetales</taxon>
        <taxon>Treponemataceae</taxon>
        <taxon>Treponema</taxon>
    </lineage>
</organism>
<dbReference type="PANTHER" id="PTHR32387:SF0">
    <property type="entry name" value="PROTEIN NO VEIN"/>
    <property type="match status" value="1"/>
</dbReference>
<accession>A0A7T3V6G6</accession>